<dbReference type="EMBL" id="BAABRN010000148">
    <property type="protein sequence ID" value="GAA5504519.1"/>
    <property type="molecule type" value="Genomic_DNA"/>
</dbReference>
<accession>A0ABP9VH19</accession>
<dbReference type="InterPro" id="IPR004107">
    <property type="entry name" value="Integrase_SAM-like_N"/>
</dbReference>
<comment type="caution">
    <text evidence="7">The sequence shown here is derived from an EMBL/GenBank/DDBJ whole genome shotgun (WGS) entry which is preliminary data.</text>
</comment>
<dbReference type="InterPro" id="IPR010998">
    <property type="entry name" value="Integrase_recombinase_N"/>
</dbReference>
<keyword evidence="1" id="KW-0229">DNA integration</keyword>
<dbReference type="RefSeq" id="WP_353544482.1">
    <property type="nucleotide sequence ID" value="NZ_BAABRN010000148.1"/>
</dbReference>
<dbReference type="Pfam" id="PF02899">
    <property type="entry name" value="Phage_int_SAM_1"/>
    <property type="match status" value="1"/>
</dbReference>
<sequence length="325" mass="36887">MTSFDIVLAPLNLAGRTERLARLDPEELRKKAVAACRDQDVATLWDITEAHLVTHGRKGARVSPRTLETYRDSVEQFIAWAIPAGVQLLRPRAAEGFAYVRHLEQSGLKPSSVQVRLSGAKAMYAALRWCAATEASPFQDVRAARDPRAAWEKRSPYSDQDVEKLLAKADPQEKVAILLAADCGLRNSELIAILKTDLHLDDEHPHLMVRGKGRAGYRESTPISRRTEHAIRQWLPSLPHYEEKLLLWKTRKTVRDHILGLCERAGVRYKGREVHGLRHTAGTRTYIETGDILEARDLLRHRDITSTQVYVQYARRGKKAANRDW</sequence>
<name>A0ABP9VH19_9DEIO</name>
<evidence type="ECO:0000313" key="7">
    <source>
        <dbReference type="EMBL" id="GAA5504519.1"/>
    </source>
</evidence>
<keyword evidence="8" id="KW-1185">Reference proteome</keyword>
<keyword evidence="3" id="KW-0233">DNA recombination</keyword>
<feature type="domain" description="Core-binding (CB)" evidence="6">
    <location>
        <begin position="42"/>
        <end position="128"/>
    </location>
</feature>
<dbReference type="PANTHER" id="PTHR30349">
    <property type="entry name" value="PHAGE INTEGRASE-RELATED"/>
    <property type="match status" value="1"/>
</dbReference>
<evidence type="ECO:0000259" key="6">
    <source>
        <dbReference type="PROSITE" id="PS51900"/>
    </source>
</evidence>
<evidence type="ECO:0000256" key="2">
    <source>
        <dbReference type="ARBA" id="ARBA00023125"/>
    </source>
</evidence>
<protein>
    <submittedName>
        <fullName evidence="7">Tyrosine recombinase XerC</fullName>
    </submittedName>
</protein>
<dbReference type="PROSITE" id="PS51898">
    <property type="entry name" value="TYR_RECOMBINASE"/>
    <property type="match status" value="1"/>
</dbReference>
<dbReference type="InterPro" id="IPR044068">
    <property type="entry name" value="CB"/>
</dbReference>
<evidence type="ECO:0000256" key="4">
    <source>
        <dbReference type="PROSITE-ProRule" id="PRU01248"/>
    </source>
</evidence>
<evidence type="ECO:0000259" key="5">
    <source>
        <dbReference type="PROSITE" id="PS51898"/>
    </source>
</evidence>
<dbReference type="PANTHER" id="PTHR30349:SF81">
    <property type="entry name" value="TYROSINE RECOMBINASE XERC"/>
    <property type="match status" value="1"/>
</dbReference>
<dbReference type="InterPro" id="IPR011010">
    <property type="entry name" value="DNA_brk_join_enz"/>
</dbReference>
<evidence type="ECO:0000256" key="1">
    <source>
        <dbReference type="ARBA" id="ARBA00022908"/>
    </source>
</evidence>
<gene>
    <name evidence="7" type="primary">xerC_16</name>
    <name evidence="7" type="ORF">Dxin01_04294</name>
</gene>
<organism evidence="7 8">
    <name type="scientific">Deinococcus xinjiangensis</name>
    <dbReference type="NCBI Taxonomy" id="457454"/>
    <lineage>
        <taxon>Bacteria</taxon>
        <taxon>Thermotogati</taxon>
        <taxon>Deinococcota</taxon>
        <taxon>Deinococci</taxon>
        <taxon>Deinococcales</taxon>
        <taxon>Deinococcaceae</taxon>
        <taxon>Deinococcus</taxon>
    </lineage>
</organism>
<dbReference type="InterPro" id="IPR013762">
    <property type="entry name" value="Integrase-like_cat_sf"/>
</dbReference>
<dbReference type="CDD" id="cd00397">
    <property type="entry name" value="DNA_BRE_C"/>
    <property type="match status" value="1"/>
</dbReference>
<proteinExistence type="predicted"/>
<dbReference type="PROSITE" id="PS51900">
    <property type="entry name" value="CB"/>
    <property type="match status" value="1"/>
</dbReference>
<dbReference type="Gene3D" id="1.10.150.130">
    <property type="match status" value="1"/>
</dbReference>
<keyword evidence="2 4" id="KW-0238">DNA-binding</keyword>
<dbReference type="InterPro" id="IPR050090">
    <property type="entry name" value="Tyrosine_recombinase_XerCD"/>
</dbReference>
<dbReference type="Pfam" id="PF00589">
    <property type="entry name" value="Phage_integrase"/>
    <property type="match status" value="1"/>
</dbReference>
<dbReference type="SUPFAM" id="SSF56349">
    <property type="entry name" value="DNA breaking-rejoining enzymes"/>
    <property type="match status" value="1"/>
</dbReference>
<dbReference type="InterPro" id="IPR002104">
    <property type="entry name" value="Integrase_catalytic"/>
</dbReference>
<evidence type="ECO:0000313" key="8">
    <source>
        <dbReference type="Proteomes" id="UP001458946"/>
    </source>
</evidence>
<reference evidence="7 8" key="1">
    <citation type="submission" date="2024-02" db="EMBL/GenBank/DDBJ databases">
        <title>Deinococcus xinjiangensis NBRC 107630.</title>
        <authorList>
            <person name="Ichikawa N."/>
            <person name="Katano-Makiyama Y."/>
            <person name="Hidaka K."/>
        </authorList>
    </citation>
    <scope>NUCLEOTIDE SEQUENCE [LARGE SCALE GENOMIC DNA]</scope>
    <source>
        <strain evidence="7 8">NBRC 107630</strain>
    </source>
</reference>
<feature type="domain" description="Tyr recombinase" evidence="5">
    <location>
        <begin position="152"/>
        <end position="323"/>
    </location>
</feature>
<dbReference type="Proteomes" id="UP001458946">
    <property type="component" value="Unassembled WGS sequence"/>
</dbReference>
<evidence type="ECO:0000256" key="3">
    <source>
        <dbReference type="ARBA" id="ARBA00023172"/>
    </source>
</evidence>
<dbReference type="Gene3D" id="1.10.443.10">
    <property type="entry name" value="Intergrase catalytic core"/>
    <property type="match status" value="1"/>
</dbReference>